<comment type="subcellular location">
    <subcellularLocation>
        <location evidence="1">Cell membrane</location>
        <topology evidence="1">Multi-pass membrane protein</topology>
    </subcellularLocation>
</comment>
<dbReference type="RefSeq" id="WP_179760847.1">
    <property type="nucleotide sequence ID" value="NZ_BAAAJZ010000015.1"/>
</dbReference>
<feature type="transmembrane region" description="Helical" evidence="5">
    <location>
        <begin position="12"/>
        <end position="37"/>
    </location>
</feature>
<dbReference type="SUPFAM" id="SSF103473">
    <property type="entry name" value="MFS general substrate transporter"/>
    <property type="match status" value="1"/>
</dbReference>
<dbReference type="InterPro" id="IPR011701">
    <property type="entry name" value="MFS"/>
</dbReference>
<dbReference type="Pfam" id="PF07690">
    <property type="entry name" value="MFS_1"/>
    <property type="match status" value="1"/>
</dbReference>
<dbReference type="Gene3D" id="1.20.1250.20">
    <property type="entry name" value="MFS general substrate transporter like domains"/>
    <property type="match status" value="1"/>
</dbReference>
<feature type="transmembrane region" description="Helical" evidence="5">
    <location>
        <begin position="406"/>
        <end position="426"/>
    </location>
</feature>
<feature type="transmembrane region" description="Helical" evidence="5">
    <location>
        <begin position="164"/>
        <end position="185"/>
    </location>
</feature>
<keyword evidence="2 5" id="KW-0812">Transmembrane</keyword>
<feature type="transmembrane region" description="Helical" evidence="5">
    <location>
        <begin position="49"/>
        <end position="69"/>
    </location>
</feature>
<dbReference type="GO" id="GO:0022857">
    <property type="term" value="F:transmembrane transporter activity"/>
    <property type="evidence" value="ECO:0007669"/>
    <property type="project" value="InterPro"/>
</dbReference>
<feature type="transmembrane region" description="Helical" evidence="5">
    <location>
        <begin position="206"/>
        <end position="224"/>
    </location>
</feature>
<feature type="transmembrane region" description="Helical" evidence="5">
    <location>
        <begin position="446"/>
        <end position="465"/>
    </location>
</feature>
<accession>A0A852VZM8</accession>
<keyword evidence="8" id="KW-1185">Reference proteome</keyword>
<protein>
    <submittedName>
        <fullName evidence="7">EmrB/QacA subfamily drug resistance transporter</fullName>
    </submittedName>
</protein>
<evidence type="ECO:0000313" key="8">
    <source>
        <dbReference type="Proteomes" id="UP000549695"/>
    </source>
</evidence>
<evidence type="ECO:0000313" key="7">
    <source>
        <dbReference type="EMBL" id="NYG01560.1"/>
    </source>
</evidence>
<dbReference type="Proteomes" id="UP000549695">
    <property type="component" value="Unassembled WGS sequence"/>
</dbReference>
<evidence type="ECO:0000256" key="2">
    <source>
        <dbReference type="ARBA" id="ARBA00022692"/>
    </source>
</evidence>
<feature type="transmembrane region" description="Helical" evidence="5">
    <location>
        <begin position="309"/>
        <end position="327"/>
    </location>
</feature>
<feature type="transmembrane region" description="Helical" evidence="5">
    <location>
        <begin position="81"/>
        <end position="100"/>
    </location>
</feature>
<dbReference type="Gene3D" id="1.20.1720.10">
    <property type="entry name" value="Multidrug resistance protein D"/>
    <property type="match status" value="1"/>
</dbReference>
<name>A0A852VZM8_PSEA5</name>
<dbReference type="PRINTS" id="PR01036">
    <property type="entry name" value="TCRTETB"/>
</dbReference>
<evidence type="ECO:0000256" key="3">
    <source>
        <dbReference type="ARBA" id="ARBA00022989"/>
    </source>
</evidence>
<feature type="transmembrane region" description="Helical" evidence="5">
    <location>
        <begin position="139"/>
        <end position="158"/>
    </location>
</feature>
<evidence type="ECO:0000256" key="5">
    <source>
        <dbReference type="SAM" id="Phobius"/>
    </source>
</evidence>
<keyword evidence="4 5" id="KW-0472">Membrane</keyword>
<gene>
    <name evidence="7" type="ORF">HDA37_001845</name>
</gene>
<dbReference type="CDD" id="cd17321">
    <property type="entry name" value="MFS_MMR_MDR_like"/>
    <property type="match status" value="1"/>
</dbReference>
<feature type="transmembrane region" description="Helical" evidence="5">
    <location>
        <begin position="339"/>
        <end position="360"/>
    </location>
</feature>
<dbReference type="PROSITE" id="PS50850">
    <property type="entry name" value="MFS"/>
    <property type="match status" value="1"/>
</dbReference>
<feature type="transmembrane region" description="Helical" evidence="5">
    <location>
        <begin position="283"/>
        <end position="303"/>
    </location>
</feature>
<dbReference type="GO" id="GO:0005886">
    <property type="term" value="C:plasma membrane"/>
    <property type="evidence" value="ECO:0007669"/>
    <property type="project" value="UniProtKB-SubCell"/>
</dbReference>
<proteinExistence type="predicted"/>
<evidence type="ECO:0000256" key="4">
    <source>
        <dbReference type="ARBA" id="ARBA00023136"/>
    </source>
</evidence>
<feature type="domain" description="Major facilitator superfamily (MFS) profile" evidence="6">
    <location>
        <begin position="15"/>
        <end position="469"/>
    </location>
</feature>
<evidence type="ECO:0000256" key="1">
    <source>
        <dbReference type="ARBA" id="ARBA00004651"/>
    </source>
</evidence>
<dbReference type="AlphaFoldDB" id="A0A852VZM8"/>
<dbReference type="InterPro" id="IPR036259">
    <property type="entry name" value="MFS_trans_sf"/>
</dbReference>
<dbReference type="PANTHER" id="PTHR42718:SF42">
    <property type="entry name" value="EXPORT PROTEIN"/>
    <property type="match status" value="1"/>
</dbReference>
<comment type="caution">
    <text evidence="7">The sequence shown here is derived from an EMBL/GenBank/DDBJ whole genome shotgun (WGS) entry which is preliminary data.</text>
</comment>
<dbReference type="PANTHER" id="PTHR42718">
    <property type="entry name" value="MAJOR FACILITATOR SUPERFAMILY MULTIDRUG TRANSPORTER MFSC"/>
    <property type="match status" value="1"/>
</dbReference>
<organism evidence="7 8">
    <name type="scientific">Pseudonocardia alni</name>
    <name type="common">Amycolata alni</name>
    <dbReference type="NCBI Taxonomy" id="33907"/>
    <lineage>
        <taxon>Bacteria</taxon>
        <taxon>Bacillati</taxon>
        <taxon>Actinomycetota</taxon>
        <taxon>Actinomycetes</taxon>
        <taxon>Pseudonocardiales</taxon>
        <taxon>Pseudonocardiaceae</taxon>
        <taxon>Pseudonocardia</taxon>
    </lineage>
</organism>
<keyword evidence="3 5" id="KW-1133">Transmembrane helix</keyword>
<dbReference type="EMBL" id="JACCCZ010000001">
    <property type="protein sequence ID" value="NYG01560.1"/>
    <property type="molecule type" value="Genomic_DNA"/>
</dbReference>
<reference evidence="7 8" key="1">
    <citation type="submission" date="2020-07" db="EMBL/GenBank/DDBJ databases">
        <title>Sequencing the genomes of 1000 actinobacteria strains.</title>
        <authorList>
            <person name="Klenk H.-P."/>
        </authorList>
    </citation>
    <scope>NUCLEOTIDE SEQUENCE [LARGE SCALE GENOMIC DNA]</scope>
    <source>
        <strain evidence="7 8">DSM 44749</strain>
    </source>
</reference>
<sequence length="478" mass="47216">MDTGLRTGTAAGRWVITACVLGSGMAMLDNTVVTIALPRIAEDLGAGFAGLQWTVNGYTLTLAGLILLGGSLGDRFGRRRIFVTGAVWFALASLLCGLAPSVEVLAAARALQGVGGALLTPGSLALISASFHGADRAAAIGAWSGLGGVAGALGPFVGGTLVEWSWRAVFLINLPLAAVVVAVAVRHVPESRDPDAAHRLDVPGSVLAVAGLALLTWAGTAAGAGASPGLQVWGAGLAGVAALVAFALVERRSRSPLVPPELFTGTGDAGDGRRFTGANVVTVAVYAALGLLFVLLAVQLQIVAGFSPLLAGTATLPITVLMLLLSARAGRLATRTGPAPLVTGGLLLAAAGMLLASRIGPGATWLTDVLPATALVGLGLSAAVAPLTTAVLDAAADRHAGVASGVNNAIARAAGLLAVAAVPAIAGIRGDAPADPASFGPGFTSAMWIGSSLLVIGAVLAAALLRGGTETRITQATA</sequence>
<feature type="transmembrane region" description="Helical" evidence="5">
    <location>
        <begin position="372"/>
        <end position="394"/>
    </location>
</feature>
<feature type="transmembrane region" description="Helical" evidence="5">
    <location>
        <begin position="230"/>
        <end position="249"/>
    </location>
</feature>
<feature type="transmembrane region" description="Helical" evidence="5">
    <location>
        <begin position="106"/>
        <end position="127"/>
    </location>
</feature>
<evidence type="ECO:0000259" key="6">
    <source>
        <dbReference type="PROSITE" id="PS50850"/>
    </source>
</evidence>
<dbReference type="GeneID" id="98051626"/>
<dbReference type="InterPro" id="IPR020846">
    <property type="entry name" value="MFS_dom"/>
</dbReference>